<organism evidence="2 3">
    <name type="scientific">Diversispora epigaea</name>
    <dbReference type="NCBI Taxonomy" id="1348612"/>
    <lineage>
        <taxon>Eukaryota</taxon>
        <taxon>Fungi</taxon>
        <taxon>Fungi incertae sedis</taxon>
        <taxon>Mucoromycota</taxon>
        <taxon>Glomeromycotina</taxon>
        <taxon>Glomeromycetes</taxon>
        <taxon>Diversisporales</taxon>
        <taxon>Diversisporaceae</taxon>
        <taxon>Diversispora</taxon>
    </lineage>
</organism>
<evidence type="ECO:0000256" key="1">
    <source>
        <dbReference type="SAM" id="MobiDB-lite"/>
    </source>
</evidence>
<name>A0A397JIQ0_9GLOM</name>
<evidence type="ECO:0000313" key="2">
    <source>
        <dbReference type="EMBL" id="RHZ85024.1"/>
    </source>
</evidence>
<comment type="caution">
    <text evidence="2">The sequence shown here is derived from an EMBL/GenBank/DDBJ whole genome shotgun (WGS) entry which is preliminary data.</text>
</comment>
<accession>A0A397JIQ0</accession>
<dbReference type="EMBL" id="PQFF01000069">
    <property type="protein sequence ID" value="RHZ85024.1"/>
    <property type="molecule type" value="Genomic_DNA"/>
</dbReference>
<dbReference type="Proteomes" id="UP000266861">
    <property type="component" value="Unassembled WGS sequence"/>
</dbReference>
<reference evidence="2 3" key="1">
    <citation type="submission" date="2018-08" db="EMBL/GenBank/DDBJ databases">
        <title>Genome and evolution of the arbuscular mycorrhizal fungus Diversispora epigaea (formerly Glomus versiforme) and its bacterial endosymbionts.</title>
        <authorList>
            <person name="Sun X."/>
            <person name="Fei Z."/>
            <person name="Harrison M."/>
        </authorList>
    </citation>
    <scope>NUCLEOTIDE SEQUENCE [LARGE SCALE GENOMIC DNA]</scope>
    <source>
        <strain evidence="2 3">IT104</strain>
    </source>
</reference>
<gene>
    <name evidence="2" type="ORF">Glove_73g30</name>
</gene>
<feature type="compositionally biased region" description="Polar residues" evidence="1">
    <location>
        <begin position="1"/>
        <end position="10"/>
    </location>
</feature>
<evidence type="ECO:0000313" key="3">
    <source>
        <dbReference type="Proteomes" id="UP000266861"/>
    </source>
</evidence>
<feature type="region of interest" description="Disordered" evidence="1">
    <location>
        <begin position="1"/>
        <end position="25"/>
    </location>
</feature>
<feature type="compositionally biased region" description="Basic and acidic residues" evidence="1">
    <location>
        <begin position="14"/>
        <end position="25"/>
    </location>
</feature>
<sequence length="68" mass="7672">MDEESTTVTVSMDEDQKSTRSMDDGKDADVCLLKKETESNSFLIEENTAIIATPVDLSFKKSYKKTKF</sequence>
<keyword evidence="3" id="KW-1185">Reference proteome</keyword>
<proteinExistence type="predicted"/>
<protein>
    <submittedName>
        <fullName evidence="2">Uncharacterized protein</fullName>
    </submittedName>
</protein>
<dbReference type="AlphaFoldDB" id="A0A397JIQ0"/>